<protein>
    <submittedName>
        <fullName evidence="1">Uncharacterized protein</fullName>
    </submittedName>
</protein>
<geneLocation type="plasmid" evidence="1 2">
    <name>pVP-16-VB00198-1</name>
</geneLocation>
<accession>A0AA46UQQ2</accession>
<evidence type="ECO:0000313" key="1">
    <source>
        <dbReference type="EMBL" id="UYV29823.1"/>
    </source>
</evidence>
<sequence length="236" mass="28266">MYYLKCIDGSKSKFNSLNQIFEKLEAEFPNRYCYSRYGRYCYSLLKTENCIVGETFAPRISLIGHFHEYKLNQAVQISDKNDIFARSKYPGQPWSYTKHGNEPYLWLSCVNKYIVLDAFNRVISVEYIVERYKQRYKALHERKGNGRYWVSNRPNGVRSGYKRDKNHQKRLNAHYKPCTLSNELKAITSRDEFDLQCPLRTARKTTALDLNRYGECRWDSIIRCWKNQSKKRKQWM</sequence>
<organism evidence="1 2">
    <name type="scientific">Vibrio parahaemolyticus</name>
    <dbReference type="NCBI Taxonomy" id="670"/>
    <lineage>
        <taxon>Bacteria</taxon>
        <taxon>Pseudomonadati</taxon>
        <taxon>Pseudomonadota</taxon>
        <taxon>Gammaproteobacteria</taxon>
        <taxon>Vibrionales</taxon>
        <taxon>Vibrionaceae</taxon>
        <taxon>Vibrio</taxon>
    </lineage>
</organism>
<evidence type="ECO:0000313" key="2">
    <source>
        <dbReference type="Proteomes" id="UP001163036"/>
    </source>
</evidence>
<keyword evidence="1" id="KW-0614">Plasmid</keyword>
<gene>
    <name evidence="1" type="ORF">M5598_27975</name>
</gene>
<dbReference type="RefSeq" id="WP_053312655.1">
    <property type="nucleotide sequence ID" value="NZ_CP062152.1"/>
</dbReference>
<dbReference type="AlphaFoldDB" id="A0AA46UQQ2"/>
<reference evidence="1" key="1">
    <citation type="submission" date="2022-05" db="EMBL/GenBank/DDBJ databases">
        <title>Megaplasmid of Vibrio parahaemolyticus.</title>
        <authorList>
            <person name="Strauch E."/>
            <person name="Borowiak M."/>
        </authorList>
    </citation>
    <scope>NUCLEOTIDE SEQUENCE</scope>
    <source>
        <strain evidence="1">16-VB00198</strain>
        <plasmid evidence="1">pVP-16-VB00198-1</plasmid>
    </source>
</reference>
<proteinExistence type="predicted"/>
<name>A0AA46UQQ2_VIBPH</name>
<dbReference type="EMBL" id="CP097357">
    <property type="protein sequence ID" value="UYV29823.1"/>
    <property type="molecule type" value="Genomic_DNA"/>
</dbReference>
<dbReference type="Proteomes" id="UP001163036">
    <property type="component" value="Plasmid pVP-16-VB00198-1"/>
</dbReference>